<protein>
    <submittedName>
        <fullName evidence="1">Uncharacterized protein</fullName>
    </submittedName>
</protein>
<sequence>MQLKCLMERTLFQKYFDLFIDHFLFSRILSTNGLQRIRIFLDNAHSIAMASSVNSNELHSTGNVSCSSEVIDPKVKKTHPQSSVGGYCGAKGQVLIKKSTGGGPSDVPAANLVEHCGVFLTDQVVCSDIHDNEIFEGVGSAA</sequence>
<dbReference type="EMBL" id="CM026426">
    <property type="protein sequence ID" value="KAG0573175.1"/>
    <property type="molecule type" value="Genomic_DNA"/>
</dbReference>
<evidence type="ECO:0000313" key="1">
    <source>
        <dbReference type="EMBL" id="KAG0573175.1"/>
    </source>
</evidence>
<organism evidence="1 2">
    <name type="scientific">Ceratodon purpureus</name>
    <name type="common">Fire moss</name>
    <name type="synonym">Dicranum purpureum</name>
    <dbReference type="NCBI Taxonomy" id="3225"/>
    <lineage>
        <taxon>Eukaryota</taxon>
        <taxon>Viridiplantae</taxon>
        <taxon>Streptophyta</taxon>
        <taxon>Embryophyta</taxon>
        <taxon>Bryophyta</taxon>
        <taxon>Bryophytina</taxon>
        <taxon>Bryopsida</taxon>
        <taxon>Dicranidae</taxon>
        <taxon>Pseudoditrichales</taxon>
        <taxon>Ditrichaceae</taxon>
        <taxon>Ceratodon</taxon>
    </lineage>
</organism>
<evidence type="ECO:0000313" key="2">
    <source>
        <dbReference type="Proteomes" id="UP000822688"/>
    </source>
</evidence>
<gene>
    <name evidence="1" type="ORF">KC19_VG154800</name>
</gene>
<keyword evidence="2" id="KW-1185">Reference proteome</keyword>
<comment type="caution">
    <text evidence="1">The sequence shown here is derived from an EMBL/GenBank/DDBJ whole genome shotgun (WGS) entry which is preliminary data.</text>
</comment>
<proteinExistence type="predicted"/>
<accession>A0A8T0HR12</accession>
<dbReference type="AlphaFoldDB" id="A0A8T0HR12"/>
<dbReference type="Proteomes" id="UP000822688">
    <property type="component" value="Chromosome V"/>
</dbReference>
<reference evidence="1" key="1">
    <citation type="submission" date="2020-06" db="EMBL/GenBank/DDBJ databases">
        <title>WGS assembly of Ceratodon purpureus strain R40.</title>
        <authorList>
            <person name="Carey S.B."/>
            <person name="Jenkins J."/>
            <person name="Shu S."/>
            <person name="Lovell J.T."/>
            <person name="Sreedasyam A."/>
            <person name="Maumus F."/>
            <person name="Tiley G.P."/>
            <person name="Fernandez-Pozo N."/>
            <person name="Barry K."/>
            <person name="Chen C."/>
            <person name="Wang M."/>
            <person name="Lipzen A."/>
            <person name="Daum C."/>
            <person name="Saski C.A."/>
            <person name="Payton A.C."/>
            <person name="Mcbreen J.C."/>
            <person name="Conrad R.E."/>
            <person name="Kollar L.M."/>
            <person name="Olsson S."/>
            <person name="Huttunen S."/>
            <person name="Landis J.B."/>
            <person name="Wickett N.J."/>
            <person name="Johnson M.G."/>
            <person name="Rensing S.A."/>
            <person name="Grimwood J."/>
            <person name="Schmutz J."/>
            <person name="Mcdaniel S.F."/>
        </authorList>
    </citation>
    <scope>NUCLEOTIDE SEQUENCE</scope>
    <source>
        <strain evidence="1">R40</strain>
    </source>
</reference>
<name>A0A8T0HR12_CERPU</name>